<gene>
    <name evidence="1" type="ORF">MEUPH1_LOCUS12894</name>
</gene>
<organism evidence="1 2">
    <name type="scientific">Macrosiphum euphorbiae</name>
    <name type="common">potato aphid</name>
    <dbReference type="NCBI Taxonomy" id="13131"/>
    <lineage>
        <taxon>Eukaryota</taxon>
        <taxon>Metazoa</taxon>
        <taxon>Ecdysozoa</taxon>
        <taxon>Arthropoda</taxon>
        <taxon>Hexapoda</taxon>
        <taxon>Insecta</taxon>
        <taxon>Pterygota</taxon>
        <taxon>Neoptera</taxon>
        <taxon>Paraneoptera</taxon>
        <taxon>Hemiptera</taxon>
        <taxon>Sternorrhyncha</taxon>
        <taxon>Aphidomorpha</taxon>
        <taxon>Aphidoidea</taxon>
        <taxon>Aphididae</taxon>
        <taxon>Macrosiphini</taxon>
        <taxon>Macrosiphum</taxon>
    </lineage>
</organism>
<reference evidence="1 2" key="1">
    <citation type="submission" date="2023-01" db="EMBL/GenBank/DDBJ databases">
        <authorList>
            <person name="Whitehead M."/>
        </authorList>
    </citation>
    <scope>NUCLEOTIDE SEQUENCE [LARGE SCALE GENOMIC DNA]</scope>
</reference>
<accession>A0AAV0WN38</accession>
<keyword evidence="2" id="KW-1185">Reference proteome</keyword>
<dbReference type="EMBL" id="CARXXK010000002">
    <property type="protein sequence ID" value="CAI6357247.1"/>
    <property type="molecule type" value="Genomic_DNA"/>
</dbReference>
<name>A0AAV0WN38_9HEMI</name>
<dbReference type="Proteomes" id="UP001160148">
    <property type="component" value="Unassembled WGS sequence"/>
</dbReference>
<protein>
    <submittedName>
        <fullName evidence="1">Uncharacterized protein</fullName>
    </submittedName>
</protein>
<evidence type="ECO:0000313" key="2">
    <source>
        <dbReference type="Proteomes" id="UP001160148"/>
    </source>
</evidence>
<evidence type="ECO:0000313" key="1">
    <source>
        <dbReference type="EMBL" id="CAI6357247.1"/>
    </source>
</evidence>
<comment type="caution">
    <text evidence="1">The sequence shown here is derived from an EMBL/GenBank/DDBJ whole genome shotgun (WGS) entry which is preliminary data.</text>
</comment>
<dbReference type="AlphaFoldDB" id="A0AAV0WN38"/>
<sequence>MALMRPVFCTQCSSKTSCLNGSLIENLAVSQTPVVFKHPDLKSHPNIFNMRPMSLVYCTSPQAPHCRCPCIHSCVRCMVSSTNP</sequence>
<proteinExistence type="predicted"/>